<comment type="caution">
    <text evidence="2">The sequence shown here is derived from an EMBL/GenBank/DDBJ whole genome shotgun (WGS) entry which is preliminary data.</text>
</comment>
<keyword evidence="1" id="KW-0732">Signal</keyword>
<sequence>MKKIILIVGLVLSLCNGVAQNQDPTLDVALNNVNQSAVSSGIIYERTMQLANLYNFNREEGFNVANYKYFKQALLEMHNASNKNLFVNLDQLDGQLEQEAQNIVPIGILNTDFQLLNYNMDNETLGGLLYNEDTKRFSQINGRPPFYTLHTTVIAPLKKVVNEIEINYKMQPVLSNYVNP</sequence>
<protein>
    <submittedName>
        <fullName evidence="2">Uncharacterized protein</fullName>
    </submittedName>
</protein>
<proteinExistence type="predicted"/>
<name>A0A1Z8AYS4_9FLAO</name>
<evidence type="ECO:0000313" key="2">
    <source>
        <dbReference type="EMBL" id="OUS15467.1"/>
    </source>
</evidence>
<organism evidence="2 3">
    <name type="scientific">Nonlabens dokdonensis</name>
    <dbReference type="NCBI Taxonomy" id="328515"/>
    <lineage>
        <taxon>Bacteria</taxon>
        <taxon>Pseudomonadati</taxon>
        <taxon>Bacteroidota</taxon>
        <taxon>Flavobacteriia</taxon>
        <taxon>Flavobacteriales</taxon>
        <taxon>Flavobacteriaceae</taxon>
        <taxon>Nonlabens</taxon>
    </lineage>
</organism>
<reference evidence="3" key="1">
    <citation type="journal article" date="2017" name="Proc. Natl. Acad. Sci. U.S.A.">
        <title>Simulation of Deepwater Horizon oil plume reveals substrate specialization within a complex community of hydrocarbon-degraders.</title>
        <authorList>
            <person name="Hu P."/>
            <person name="Dubinsky E.A."/>
            <person name="Probst A.J."/>
            <person name="Wang J."/>
            <person name="Sieber C.M.K."/>
            <person name="Tom L.M."/>
            <person name="Gardinali P."/>
            <person name="Banfield J.F."/>
            <person name="Atlas R.M."/>
            <person name="Andersen G.L."/>
        </authorList>
    </citation>
    <scope>NUCLEOTIDE SEQUENCE [LARGE SCALE GENOMIC DNA]</scope>
</reference>
<dbReference type="Proteomes" id="UP000196102">
    <property type="component" value="Unassembled WGS sequence"/>
</dbReference>
<evidence type="ECO:0000313" key="3">
    <source>
        <dbReference type="Proteomes" id="UP000196102"/>
    </source>
</evidence>
<dbReference type="AlphaFoldDB" id="A0A1Z8AYS4"/>
<feature type="chain" id="PRO_5012735399" evidence="1">
    <location>
        <begin position="22"/>
        <end position="180"/>
    </location>
</feature>
<feature type="signal peptide" evidence="1">
    <location>
        <begin position="1"/>
        <end position="21"/>
    </location>
</feature>
<dbReference type="EMBL" id="MAAX01000108">
    <property type="protein sequence ID" value="OUS15467.1"/>
    <property type="molecule type" value="Genomic_DNA"/>
</dbReference>
<dbReference type="RefSeq" id="WP_303686673.1">
    <property type="nucleotide sequence ID" value="NZ_CAJXYO010000001.1"/>
</dbReference>
<gene>
    <name evidence="2" type="ORF">A9Q93_06905</name>
</gene>
<accession>A0A1Z8AYS4</accession>
<evidence type="ECO:0000256" key="1">
    <source>
        <dbReference type="SAM" id="SignalP"/>
    </source>
</evidence>